<dbReference type="AlphaFoldDB" id="A0AAD5XTV7"/>
<dbReference type="EMBL" id="JADGJW010000662">
    <property type="protein sequence ID" value="KAJ3213946.1"/>
    <property type="molecule type" value="Genomic_DNA"/>
</dbReference>
<evidence type="ECO:0000256" key="1">
    <source>
        <dbReference type="SAM" id="MobiDB-lite"/>
    </source>
</evidence>
<sequence>MNNNLENNITISTEQEDETQVQKQPEVIFEIQDIDVNSLNQTVEVESVTENVNPEVEFLKNELNYQESFLEENLKELQEENTILSVEEEEHPKSNEDPHKNNIFPSNSFDPGDNVVGNETPSAFLERTVFPTLLPGIEQLLRFVKRKESSVNEEGLIGIEWLADYLKKNNPNSLQPNQQQQQMQTPTLQQQKQQLNSVLKLNYSNKQECFMNEPGVLQNSSTNNTRVSTSTISNGNFEKNVKAFNEISIPATLNNTE</sequence>
<dbReference type="Gene3D" id="1.20.890.10">
    <property type="entry name" value="cAMP-dependent protein kinase regulatory subunit, dimerization-anchoring domain"/>
    <property type="match status" value="1"/>
</dbReference>
<dbReference type="Proteomes" id="UP001211065">
    <property type="component" value="Unassembled WGS sequence"/>
</dbReference>
<feature type="region of interest" description="Disordered" evidence="1">
    <location>
        <begin position="1"/>
        <end position="22"/>
    </location>
</feature>
<comment type="caution">
    <text evidence="2">The sequence shown here is derived from an EMBL/GenBank/DDBJ whole genome shotgun (WGS) entry which is preliminary data.</text>
</comment>
<gene>
    <name evidence="2" type="ORF">HK099_007103</name>
</gene>
<accession>A0AAD5XTV7</accession>
<organism evidence="2 3">
    <name type="scientific">Clydaea vesicula</name>
    <dbReference type="NCBI Taxonomy" id="447962"/>
    <lineage>
        <taxon>Eukaryota</taxon>
        <taxon>Fungi</taxon>
        <taxon>Fungi incertae sedis</taxon>
        <taxon>Chytridiomycota</taxon>
        <taxon>Chytridiomycota incertae sedis</taxon>
        <taxon>Chytridiomycetes</taxon>
        <taxon>Lobulomycetales</taxon>
        <taxon>Lobulomycetaceae</taxon>
        <taxon>Clydaea</taxon>
    </lineage>
</organism>
<feature type="region of interest" description="Disordered" evidence="1">
    <location>
        <begin position="87"/>
        <end position="114"/>
    </location>
</feature>
<proteinExistence type="predicted"/>
<protein>
    <submittedName>
        <fullName evidence="2">Uncharacterized protein</fullName>
    </submittedName>
</protein>
<reference evidence="2" key="1">
    <citation type="submission" date="2020-05" db="EMBL/GenBank/DDBJ databases">
        <title>Phylogenomic resolution of chytrid fungi.</title>
        <authorList>
            <person name="Stajich J.E."/>
            <person name="Amses K."/>
            <person name="Simmons R."/>
            <person name="Seto K."/>
            <person name="Myers J."/>
            <person name="Bonds A."/>
            <person name="Quandt C.A."/>
            <person name="Barry K."/>
            <person name="Liu P."/>
            <person name="Grigoriev I."/>
            <person name="Longcore J.E."/>
            <person name="James T.Y."/>
        </authorList>
    </citation>
    <scope>NUCLEOTIDE SEQUENCE</scope>
    <source>
        <strain evidence="2">JEL0476</strain>
    </source>
</reference>
<feature type="compositionally biased region" description="Polar residues" evidence="1">
    <location>
        <begin position="1"/>
        <end position="13"/>
    </location>
</feature>
<feature type="compositionally biased region" description="Basic and acidic residues" evidence="1">
    <location>
        <begin position="90"/>
        <end position="100"/>
    </location>
</feature>
<name>A0AAD5XTV7_9FUNG</name>
<evidence type="ECO:0000313" key="3">
    <source>
        <dbReference type="Proteomes" id="UP001211065"/>
    </source>
</evidence>
<evidence type="ECO:0000313" key="2">
    <source>
        <dbReference type="EMBL" id="KAJ3213946.1"/>
    </source>
</evidence>
<keyword evidence="3" id="KW-1185">Reference proteome</keyword>